<comment type="caution">
    <text evidence="3">The sequence shown here is derived from an EMBL/GenBank/DDBJ whole genome shotgun (WGS) entry which is preliminary data.</text>
</comment>
<feature type="domain" description="Outer membrane protein beta-barrel" evidence="2">
    <location>
        <begin position="21"/>
        <end position="194"/>
    </location>
</feature>
<dbReference type="AlphaFoldDB" id="A0A246FIY4"/>
<dbReference type="Proteomes" id="UP000197277">
    <property type="component" value="Unassembled WGS sequence"/>
</dbReference>
<sequence>MKKTLLALLGSAATIGTAAAQVEIGLKISPSITNLRAASVGDELQNKSPKLSLGGGLVIDYFFGQNYAFGTGLELVGKGGKIDYFDDPTGKRIEQKIALQYLQVPLTVKLFTNDVATDTKVYFQLGGAVGGVIGARIDGDKYYVDQVGNRTKASKHVIIPDVNLRLGGGIERQLGQSTKLLAGVSYHRGLLNIDRYFEQTLNIQDAELKNSEFMLDVGIKF</sequence>
<evidence type="ECO:0000313" key="3">
    <source>
        <dbReference type="EMBL" id="OWP62490.1"/>
    </source>
</evidence>
<keyword evidence="4" id="KW-1185">Reference proteome</keyword>
<dbReference type="InterPro" id="IPR025665">
    <property type="entry name" value="Beta-barrel_OMP_2"/>
</dbReference>
<keyword evidence="1" id="KW-0732">Signal</keyword>
<evidence type="ECO:0000259" key="2">
    <source>
        <dbReference type="Pfam" id="PF13568"/>
    </source>
</evidence>
<evidence type="ECO:0000313" key="4">
    <source>
        <dbReference type="Proteomes" id="UP000197277"/>
    </source>
</evidence>
<feature type="signal peptide" evidence="1">
    <location>
        <begin position="1"/>
        <end position="20"/>
    </location>
</feature>
<gene>
    <name evidence="3" type="ORF">CDA63_13925</name>
</gene>
<feature type="chain" id="PRO_5012219136" description="Outer membrane protein beta-barrel domain-containing protein" evidence="1">
    <location>
        <begin position="21"/>
        <end position="221"/>
    </location>
</feature>
<accession>A0A246FIY4</accession>
<dbReference type="Pfam" id="PF13568">
    <property type="entry name" value="OMP_b-brl_2"/>
    <property type="match status" value="1"/>
</dbReference>
<protein>
    <recommendedName>
        <fullName evidence="2">Outer membrane protein beta-barrel domain-containing protein</fullName>
    </recommendedName>
</protein>
<proteinExistence type="predicted"/>
<dbReference type="RefSeq" id="WP_088465069.1">
    <property type="nucleotide sequence ID" value="NZ_NIRR01000024.1"/>
</dbReference>
<dbReference type="OrthoDB" id="978236at2"/>
<name>A0A246FIY4_9BACT</name>
<dbReference type="EMBL" id="NIRR01000024">
    <property type="protein sequence ID" value="OWP62490.1"/>
    <property type="molecule type" value="Genomic_DNA"/>
</dbReference>
<reference evidence="3 4" key="1">
    <citation type="submission" date="2017-06" db="EMBL/GenBank/DDBJ databases">
        <title>Hymenobacter amundsenii sp. nov. isolated from regoliths in Antarctica.</title>
        <authorList>
            <person name="Sedlacek I."/>
            <person name="Kralova S."/>
            <person name="Pantucek R."/>
            <person name="Svec P."/>
            <person name="Holochova P."/>
            <person name="Stankova E."/>
            <person name="Vrbovska V."/>
            <person name="Busse H.-J."/>
        </authorList>
    </citation>
    <scope>NUCLEOTIDE SEQUENCE [LARGE SCALE GENOMIC DNA]</scope>
    <source>
        <strain evidence="3 4">CCM 8682</strain>
    </source>
</reference>
<evidence type="ECO:0000256" key="1">
    <source>
        <dbReference type="SAM" id="SignalP"/>
    </source>
</evidence>
<organism evidence="3 4">
    <name type="scientific">Hymenobacter amundsenii</name>
    <dbReference type="NCBI Taxonomy" id="2006685"/>
    <lineage>
        <taxon>Bacteria</taxon>
        <taxon>Pseudomonadati</taxon>
        <taxon>Bacteroidota</taxon>
        <taxon>Cytophagia</taxon>
        <taxon>Cytophagales</taxon>
        <taxon>Hymenobacteraceae</taxon>
        <taxon>Hymenobacter</taxon>
    </lineage>
</organism>